<dbReference type="EMBL" id="KN817567">
    <property type="protein sequence ID" value="KJA20446.1"/>
    <property type="molecule type" value="Genomic_DNA"/>
</dbReference>
<reference evidence="3" key="1">
    <citation type="submission" date="2014-04" db="EMBL/GenBank/DDBJ databases">
        <title>Evolutionary Origins and Diversification of the Mycorrhizal Mutualists.</title>
        <authorList>
            <consortium name="DOE Joint Genome Institute"/>
            <consortium name="Mycorrhizal Genomics Consortium"/>
            <person name="Kohler A."/>
            <person name="Kuo A."/>
            <person name="Nagy L.G."/>
            <person name="Floudas D."/>
            <person name="Copeland A."/>
            <person name="Barry K.W."/>
            <person name="Cichocki N."/>
            <person name="Veneault-Fourrey C."/>
            <person name="LaButti K."/>
            <person name="Lindquist E.A."/>
            <person name="Lipzen A."/>
            <person name="Lundell T."/>
            <person name="Morin E."/>
            <person name="Murat C."/>
            <person name="Riley R."/>
            <person name="Ohm R."/>
            <person name="Sun H."/>
            <person name="Tunlid A."/>
            <person name="Henrissat B."/>
            <person name="Grigoriev I.V."/>
            <person name="Hibbett D.S."/>
            <person name="Martin F."/>
        </authorList>
    </citation>
    <scope>NUCLEOTIDE SEQUENCE [LARGE SCALE GENOMIC DNA]</scope>
    <source>
        <strain evidence="3">FD-334 SS-4</strain>
    </source>
</reference>
<dbReference type="AlphaFoldDB" id="A0A0D2NV74"/>
<evidence type="ECO:0000313" key="2">
    <source>
        <dbReference type="EMBL" id="KJA20446.1"/>
    </source>
</evidence>
<accession>A0A0D2NV74</accession>
<dbReference type="Proteomes" id="UP000054270">
    <property type="component" value="Unassembled WGS sequence"/>
</dbReference>
<dbReference type="Pfam" id="PF02992">
    <property type="entry name" value="Transposase_21"/>
    <property type="match status" value="1"/>
</dbReference>
<dbReference type="PANTHER" id="PTHR46579">
    <property type="entry name" value="F5/8 TYPE C DOMAIN-CONTAINING PROTEIN-RELATED"/>
    <property type="match status" value="1"/>
</dbReference>
<dbReference type="InterPro" id="IPR004242">
    <property type="entry name" value="Transposase_21"/>
</dbReference>
<evidence type="ECO:0000256" key="1">
    <source>
        <dbReference type="SAM" id="MobiDB-lite"/>
    </source>
</evidence>
<name>A0A0D2NV74_HYPSF</name>
<feature type="region of interest" description="Disordered" evidence="1">
    <location>
        <begin position="1"/>
        <end position="23"/>
    </location>
</feature>
<protein>
    <submittedName>
        <fullName evidence="2">Uncharacterized protein</fullName>
    </submittedName>
</protein>
<gene>
    <name evidence="2" type="ORF">HYPSUDRAFT_142227</name>
</gene>
<dbReference type="STRING" id="945553.A0A0D2NV74"/>
<keyword evidence="3" id="KW-1185">Reference proteome</keyword>
<organism evidence="2 3">
    <name type="scientific">Hypholoma sublateritium (strain FD-334 SS-4)</name>
    <dbReference type="NCBI Taxonomy" id="945553"/>
    <lineage>
        <taxon>Eukaryota</taxon>
        <taxon>Fungi</taxon>
        <taxon>Dikarya</taxon>
        <taxon>Basidiomycota</taxon>
        <taxon>Agaricomycotina</taxon>
        <taxon>Agaricomycetes</taxon>
        <taxon>Agaricomycetidae</taxon>
        <taxon>Agaricales</taxon>
        <taxon>Agaricineae</taxon>
        <taxon>Strophariaceae</taxon>
        <taxon>Hypholoma</taxon>
    </lineage>
</organism>
<dbReference type="PANTHER" id="PTHR46579:SF1">
    <property type="entry name" value="F5_8 TYPE C DOMAIN-CONTAINING PROTEIN"/>
    <property type="match status" value="1"/>
</dbReference>
<dbReference type="OrthoDB" id="7761718at2759"/>
<dbReference type="OMA" id="GARECDE"/>
<proteinExistence type="predicted"/>
<sequence length="928" mass="104866">MNGHQHQETFPDESTVLEEPSNNSPRALALSTIVLENSIELNDQLDLANDPGCLNEIRTDCDPAEVVGARECDEPCIDSDSNANLDDLLENTRLEELCITNSFIRELQNASLEGIHSNLDKEALDRLRNPPTTLFMLEDQPDLQLALELFLGSLKASVDVYNTARAAVLKRHPEDNLPSYDQMKKLLEQITGVGSIVHPMCRNTCVAFTGPFADLDICPKCREPKRCPTSGKIQQEFHTMPIGPILQALWRNPQSAHQFEYRRRKTREIIESLRNNAGKLSSYEDFFHGSDYLEQIQKGNITDNDIVLMFSIDGAQLYAHKASDCWIYLWVILDISPEERYKKDFVIPGGFIPGPKKPKNLDSFLFPGLYHLASLQKEGLIIWDAALDQKFKSQLFLGINTADGPAMAYLNGLVGHHGKFGCRLYCPTPGRHKTNGPHYYPALLKPVDYEIAGCDHQDISHFSLTVSHSHYFTNLRYLLQSPNDTQYKKRRLETGIVKPTIFLGLPPNSTLPIPRCFGSDIMHLSTFNLSDLFLHLWRGLIDHDPLDPPSNWPWAVLQGKVWESHGRDVAAATPYLPGSFDRPPRNIAEKMNSGYKAWEWLLYLYGLAPALLFGILPDPYYSHFCKLVQAMRIIQQYSINSADLVLADNLLRSFVYEFEVLYYQRREDRLHFCRQSIHALLHLASEVTRIGPPICSSQWTMERTIGNLGEEIRQPSNPFANLSQRGLLRCQVNALTAIIPDLKPPKCNLPRGAIDIGGGYVLLRAQDRCSRYMSVREAAAFKNYLEGQHSLTLGEDWLPKVTRWARLLLPNGQVSRSRWKEELKPINKIRTARNVKGLLSTLAAISIYSPPLPSLLIRSHGTFASCKYFGDNNLSIIDVTCIKAVVAMIPHSPPGVENEDKHFYLVERPGLDIANLGSNIQEVFNEES</sequence>
<evidence type="ECO:0000313" key="3">
    <source>
        <dbReference type="Proteomes" id="UP000054270"/>
    </source>
</evidence>